<accession>A0ABY3WEB6</accession>
<sequence>MALDGWDIDPTKVQAIVSTASGRTDSFEKDFPALGTELSEMATASKSGPVMEALNGWAEKTVQPGLESVGGRLQTTFQGTMDAVNAYVLGDARMAGDAQDLIGTLPEEEQAARPHSPHGPVPRAV</sequence>
<evidence type="ECO:0000256" key="1">
    <source>
        <dbReference type="SAM" id="MobiDB-lite"/>
    </source>
</evidence>
<evidence type="ECO:0000313" key="2">
    <source>
        <dbReference type="EMBL" id="UNK46667.1"/>
    </source>
</evidence>
<organism evidence="2 3">
    <name type="scientific">Arthrobacter sulfonylureivorans</name>
    <dbReference type="NCBI Taxonomy" id="2486855"/>
    <lineage>
        <taxon>Bacteria</taxon>
        <taxon>Bacillati</taxon>
        <taxon>Actinomycetota</taxon>
        <taxon>Actinomycetes</taxon>
        <taxon>Micrococcales</taxon>
        <taxon>Micrococcaceae</taxon>
        <taxon>Arthrobacter</taxon>
    </lineage>
</organism>
<dbReference type="Proteomes" id="UP000829069">
    <property type="component" value="Chromosome"/>
</dbReference>
<proteinExistence type="predicted"/>
<feature type="region of interest" description="Disordered" evidence="1">
    <location>
        <begin position="105"/>
        <end position="125"/>
    </location>
</feature>
<dbReference type="InterPro" id="IPR045436">
    <property type="entry name" value="DUF6507"/>
</dbReference>
<dbReference type="RefSeq" id="WP_241914625.1">
    <property type="nucleotide sequence ID" value="NZ_CP093326.1"/>
</dbReference>
<dbReference type="Pfam" id="PF20117">
    <property type="entry name" value="DUF6507"/>
    <property type="match status" value="1"/>
</dbReference>
<evidence type="ECO:0000313" key="3">
    <source>
        <dbReference type="Proteomes" id="UP000829069"/>
    </source>
</evidence>
<reference evidence="2 3" key="1">
    <citation type="submission" date="2022-03" db="EMBL/GenBank/DDBJ databases">
        <title>Isotopic signatures of nitrous oxide derived from detoxification processes.</title>
        <authorList>
            <person name="Behrendt U."/>
            <person name="Buchen C."/>
            <person name="Well R."/>
            <person name="Ulrich A."/>
            <person name="Rohe L."/>
            <person name="Kolb S."/>
            <person name="Schloter M."/>
            <person name="Horn M.A."/>
            <person name="Augustin J."/>
        </authorList>
    </citation>
    <scope>NUCLEOTIDE SEQUENCE [LARGE SCALE GENOMIC DNA]</scope>
    <source>
        <strain evidence="2 3">S4-C24</strain>
    </source>
</reference>
<keyword evidence="3" id="KW-1185">Reference proteome</keyword>
<dbReference type="EMBL" id="CP093326">
    <property type="protein sequence ID" value="UNK46667.1"/>
    <property type="molecule type" value="Genomic_DNA"/>
</dbReference>
<protein>
    <submittedName>
        <fullName evidence="2">DUF6507 family protein</fullName>
    </submittedName>
</protein>
<name>A0ABY3WEB6_9MICC</name>
<gene>
    <name evidence="2" type="ORF">MNQ99_04730</name>
</gene>